<keyword evidence="4" id="KW-1185">Reference proteome</keyword>
<name>A0A0Q9WNQ1_DROWI</name>
<dbReference type="PANTHER" id="PTHR46536">
    <property type="entry name" value="ARL14 EFFECTOR PROTEIN"/>
    <property type="match status" value="1"/>
</dbReference>
<protein>
    <recommendedName>
        <fullName evidence="2">ARF7 effector protein C-terminal domain-containing protein</fullName>
    </recommendedName>
</protein>
<gene>
    <name evidence="3" type="primary">Dwil\GK27674</name>
    <name evidence="3" type="ORF">Dwil_GK27674</name>
</gene>
<dbReference type="Pfam" id="PF14949">
    <property type="entry name" value="ARF7EP_C"/>
    <property type="match status" value="1"/>
</dbReference>
<dbReference type="InParanoid" id="A0A0Q9WNQ1"/>
<evidence type="ECO:0000313" key="4">
    <source>
        <dbReference type="Proteomes" id="UP000007798"/>
    </source>
</evidence>
<dbReference type="Proteomes" id="UP000007798">
    <property type="component" value="Unassembled WGS sequence"/>
</dbReference>
<evidence type="ECO:0000313" key="3">
    <source>
        <dbReference type="EMBL" id="KRF97493.1"/>
    </source>
</evidence>
<dbReference type="AlphaFoldDB" id="A0A0Q9WNQ1"/>
<feature type="region of interest" description="Disordered" evidence="1">
    <location>
        <begin position="1"/>
        <end position="49"/>
    </location>
</feature>
<dbReference type="OrthoDB" id="5984406at2759"/>
<dbReference type="FunCoup" id="A0A0Q9WNQ1">
    <property type="interactions" value="5"/>
</dbReference>
<dbReference type="STRING" id="7260.A0A0Q9WNQ1"/>
<dbReference type="EMBL" id="CH963719">
    <property type="protein sequence ID" value="KRF97493.1"/>
    <property type="molecule type" value="Genomic_DNA"/>
</dbReference>
<feature type="domain" description="ARF7 effector protein C-terminal" evidence="2">
    <location>
        <begin position="28"/>
        <end position="107"/>
    </location>
</feature>
<accession>A0A0Q9WNQ1</accession>
<dbReference type="InterPro" id="IPR029264">
    <property type="entry name" value="ARF7EP_C"/>
</dbReference>
<proteinExistence type="predicted"/>
<organism evidence="3 4">
    <name type="scientific">Drosophila willistoni</name>
    <name type="common">Fruit fly</name>
    <dbReference type="NCBI Taxonomy" id="7260"/>
    <lineage>
        <taxon>Eukaryota</taxon>
        <taxon>Metazoa</taxon>
        <taxon>Ecdysozoa</taxon>
        <taxon>Arthropoda</taxon>
        <taxon>Hexapoda</taxon>
        <taxon>Insecta</taxon>
        <taxon>Pterygota</taxon>
        <taxon>Neoptera</taxon>
        <taxon>Endopterygota</taxon>
        <taxon>Diptera</taxon>
        <taxon>Brachycera</taxon>
        <taxon>Muscomorpha</taxon>
        <taxon>Ephydroidea</taxon>
        <taxon>Drosophilidae</taxon>
        <taxon>Drosophila</taxon>
        <taxon>Sophophora</taxon>
    </lineage>
</organism>
<dbReference type="PANTHER" id="PTHR46536:SF3">
    <property type="entry name" value="ARF7 EFFECTOR PROTEIN C-TERMINAL DOMAIN-CONTAINING PROTEIN"/>
    <property type="match status" value="1"/>
</dbReference>
<reference evidence="3 4" key="1">
    <citation type="journal article" date="2007" name="Nature">
        <title>Evolution of genes and genomes on the Drosophila phylogeny.</title>
        <authorList>
            <consortium name="Drosophila 12 Genomes Consortium"/>
            <person name="Clark A.G."/>
            <person name="Eisen M.B."/>
            <person name="Smith D.R."/>
            <person name="Bergman C.M."/>
            <person name="Oliver B."/>
            <person name="Markow T.A."/>
            <person name="Kaufman T.C."/>
            <person name="Kellis M."/>
            <person name="Gelbart W."/>
            <person name="Iyer V.N."/>
            <person name="Pollard D.A."/>
            <person name="Sackton T.B."/>
            <person name="Larracuente A.M."/>
            <person name="Singh N.D."/>
            <person name="Abad J.P."/>
            <person name="Abt D.N."/>
            <person name="Adryan B."/>
            <person name="Aguade M."/>
            <person name="Akashi H."/>
            <person name="Anderson W.W."/>
            <person name="Aquadro C.F."/>
            <person name="Ardell D.H."/>
            <person name="Arguello R."/>
            <person name="Artieri C.G."/>
            <person name="Barbash D.A."/>
            <person name="Barker D."/>
            <person name="Barsanti P."/>
            <person name="Batterham P."/>
            <person name="Batzoglou S."/>
            <person name="Begun D."/>
            <person name="Bhutkar A."/>
            <person name="Blanco E."/>
            <person name="Bosak S.A."/>
            <person name="Bradley R.K."/>
            <person name="Brand A.D."/>
            <person name="Brent M.R."/>
            <person name="Brooks A.N."/>
            <person name="Brown R.H."/>
            <person name="Butlin R.K."/>
            <person name="Caggese C."/>
            <person name="Calvi B.R."/>
            <person name="Bernardo de Carvalho A."/>
            <person name="Caspi A."/>
            <person name="Castrezana S."/>
            <person name="Celniker S.E."/>
            <person name="Chang J.L."/>
            <person name="Chapple C."/>
            <person name="Chatterji S."/>
            <person name="Chinwalla A."/>
            <person name="Civetta A."/>
            <person name="Clifton S.W."/>
            <person name="Comeron J.M."/>
            <person name="Costello J.C."/>
            <person name="Coyne J.A."/>
            <person name="Daub J."/>
            <person name="David R.G."/>
            <person name="Delcher A.L."/>
            <person name="Delehaunty K."/>
            <person name="Do C.B."/>
            <person name="Ebling H."/>
            <person name="Edwards K."/>
            <person name="Eickbush T."/>
            <person name="Evans J.D."/>
            <person name="Filipski A."/>
            <person name="Findeiss S."/>
            <person name="Freyhult E."/>
            <person name="Fulton L."/>
            <person name="Fulton R."/>
            <person name="Garcia A.C."/>
            <person name="Gardiner A."/>
            <person name="Garfield D.A."/>
            <person name="Garvin B.E."/>
            <person name="Gibson G."/>
            <person name="Gilbert D."/>
            <person name="Gnerre S."/>
            <person name="Godfrey J."/>
            <person name="Good R."/>
            <person name="Gotea V."/>
            <person name="Gravely B."/>
            <person name="Greenberg A.J."/>
            <person name="Griffiths-Jones S."/>
            <person name="Gross S."/>
            <person name="Guigo R."/>
            <person name="Gustafson E.A."/>
            <person name="Haerty W."/>
            <person name="Hahn M.W."/>
            <person name="Halligan D.L."/>
            <person name="Halpern A.L."/>
            <person name="Halter G.M."/>
            <person name="Han M.V."/>
            <person name="Heger A."/>
            <person name="Hillier L."/>
            <person name="Hinrichs A.S."/>
            <person name="Holmes I."/>
            <person name="Hoskins R.A."/>
            <person name="Hubisz M.J."/>
            <person name="Hultmark D."/>
            <person name="Huntley M.A."/>
            <person name="Jaffe D.B."/>
            <person name="Jagadeeshan S."/>
            <person name="Jeck W.R."/>
            <person name="Johnson J."/>
            <person name="Jones C.D."/>
            <person name="Jordan W.C."/>
            <person name="Karpen G.H."/>
            <person name="Kataoka E."/>
            <person name="Keightley P.D."/>
            <person name="Kheradpour P."/>
            <person name="Kirkness E.F."/>
            <person name="Koerich L.B."/>
            <person name="Kristiansen K."/>
            <person name="Kudrna D."/>
            <person name="Kulathinal R.J."/>
            <person name="Kumar S."/>
            <person name="Kwok R."/>
            <person name="Lander E."/>
            <person name="Langley C.H."/>
            <person name="Lapoint R."/>
            <person name="Lazzaro B.P."/>
            <person name="Lee S.J."/>
            <person name="Levesque L."/>
            <person name="Li R."/>
            <person name="Lin C.F."/>
            <person name="Lin M.F."/>
            <person name="Lindblad-Toh K."/>
            <person name="Llopart A."/>
            <person name="Long M."/>
            <person name="Low L."/>
            <person name="Lozovsky E."/>
            <person name="Lu J."/>
            <person name="Luo M."/>
            <person name="Machado C.A."/>
            <person name="Makalowski W."/>
            <person name="Marzo M."/>
            <person name="Matsuda M."/>
            <person name="Matzkin L."/>
            <person name="McAllister B."/>
            <person name="McBride C.S."/>
            <person name="McKernan B."/>
            <person name="McKernan K."/>
            <person name="Mendez-Lago M."/>
            <person name="Minx P."/>
            <person name="Mollenhauer M.U."/>
            <person name="Montooth K."/>
            <person name="Mount S.M."/>
            <person name="Mu X."/>
            <person name="Myers E."/>
            <person name="Negre B."/>
            <person name="Newfeld S."/>
            <person name="Nielsen R."/>
            <person name="Noor M.A."/>
            <person name="O'Grady P."/>
            <person name="Pachter L."/>
            <person name="Papaceit M."/>
            <person name="Parisi M.J."/>
            <person name="Parisi M."/>
            <person name="Parts L."/>
            <person name="Pedersen J.S."/>
            <person name="Pesole G."/>
            <person name="Phillippy A.M."/>
            <person name="Ponting C.P."/>
            <person name="Pop M."/>
            <person name="Porcelli D."/>
            <person name="Powell J.R."/>
            <person name="Prohaska S."/>
            <person name="Pruitt K."/>
            <person name="Puig M."/>
            <person name="Quesneville H."/>
            <person name="Ram K.R."/>
            <person name="Rand D."/>
            <person name="Rasmussen M.D."/>
            <person name="Reed L.K."/>
            <person name="Reenan R."/>
            <person name="Reily A."/>
            <person name="Remington K.A."/>
            <person name="Rieger T.T."/>
            <person name="Ritchie M.G."/>
            <person name="Robin C."/>
            <person name="Rogers Y.H."/>
            <person name="Rohde C."/>
            <person name="Rozas J."/>
            <person name="Rubenfield M.J."/>
            <person name="Ruiz A."/>
            <person name="Russo S."/>
            <person name="Salzberg S.L."/>
            <person name="Sanchez-Gracia A."/>
            <person name="Saranga D.J."/>
            <person name="Sato H."/>
            <person name="Schaeffer S.W."/>
            <person name="Schatz M.C."/>
            <person name="Schlenke T."/>
            <person name="Schwartz R."/>
            <person name="Segarra C."/>
            <person name="Singh R.S."/>
            <person name="Sirot L."/>
            <person name="Sirota M."/>
            <person name="Sisneros N.B."/>
            <person name="Smith C.D."/>
            <person name="Smith T.F."/>
            <person name="Spieth J."/>
            <person name="Stage D.E."/>
            <person name="Stark A."/>
            <person name="Stephan W."/>
            <person name="Strausberg R.L."/>
            <person name="Strempel S."/>
            <person name="Sturgill D."/>
            <person name="Sutton G."/>
            <person name="Sutton G.G."/>
            <person name="Tao W."/>
            <person name="Teichmann S."/>
            <person name="Tobari Y.N."/>
            <person name="Tomimura Y."/>
            <person name="Tsolas J.M."/>
            <person name="Valente V.L."/>
            <person name="Venter E."/>
            <person name="Venter J.C."/>
            <person name="Vicario S."/>
            <person name="Vieira F.G."/>
            <person name="Vilella A.J."/>
            <person name="Villasante A."/>
            <person name="Walenz B."/>
            <person name="Wang J."/>
            <person name="Wasserman M."/>
            <person name="Watts T."/>
            <person name="Wilson D."/>
            <person name="Wilson R.K."/>
            <person name="Wing R.A."/>
            <person name="Wolfner M.F."/>
            <person name="Wong A."/>
            <person name="Wong G.K."/>
            <person name="Wu C.I."/>
            <person name="Wu G."/>
            <person name="Yamamoto D."/>
            <person name="Yang H.P."/>
            <person name="Yang S.P."/>
            <person name="Yorke J.A."/>
            <person name="Yoshida K."/>
            <person name="Zdobnov E."/>
            <person name="Zhang P."/>
            <person name="Zhang Y."/>
            <person name="Zimin A.V."/>
            <person name="Baldwin J."/>
            <person name="Abdouelleil A."/>
            <person name="Abdulkadir J."/>
            <person name="Abebe A."/>
            <person name="Abera B."/>
            <person name="Abreu J."/>
            <person name="Acer S.C."/>
            <person name="Aftuck L."/>
            <person name="Alexander A."/>
            <person name="An P."/>
            <person name="Anderson E."/>
            <person name="Anderson S."/>
            <person name="Arachi H."/>
            <person name="Azer M."/>
            <person name="Bachantsang P."/>
            <person name="Barry A."/>
            <person name="Bayul T."/>
            <person name="Berlin A."/>
            <person name="Bessette D."/>
            <person name="Bloom T."/>
            <person name="Blye J."/>
            <person name="Boguslavskiy L."/>
            <person name="Bonnet C."/>
            <person name="Boukhgalter B."/>
            <person name="Bourzgui I."/>
            <person name="Brown A."/>
            <person name="Cahill P."/>
            <person name="Channer S."/>
            <person name="Cheshatsang Y."/>
            <person name="Chuda L."/>
            <person name="Citroen M."/>
            <person name="Collymore A."/>
            <person name="Cooke P."/>
            <person name="Costello M."/>
            <person name="D'Aco K."/>
            <person name="Daza R."/>
            <person name="De Haan G."/>
            <person name="DeGray S."/>
            <person name="DeMaso C."/>
            <person name="Dhargay N."/>
            <person name="Dooley K."/>
            <person name="Dooley E."/>
            <person name="Doricent M."/>
            <person name="Dorje P."/>
            <person name="Dorjee K."/>
            <person name="Dupes A."/>
            <person name="Elong R."/>
            <person name="Falk J."/>
            <person name="Farina A."/>
            <person name="Faro S."/>
            <person name="Ferguson D."/>
            <person name="Fisher S."/>
            <person name="Foley C.D."/>
            <person name="Franke A."/>
            <person name="Friedrich D."/>
            <person name="Gadbois L."/>
            <person name="Gearin G."/>
            <person name="Gearin C.R."/>
            <person name="Giannoukos G."/>
            <person name="Goode T."/>
            <person name="Graham J."/>
            <person name="Grandbois E."/>
            <person name="Grewal S."/>
            <person name="Gyaltsen K."/>
            <person name="Hafez N."/>
            <person name="Hagos B."/>
            <person name="Hall J."/>
            <person name="Henson C."/>
            <person name="Hollinger A."/>
            <person name="Honan T."/>
            <person name="Huard M.D."/>
            <person name="Hughes L."/>
            <person name="Hurhula B."/>
            <person name="Husby M.E."/>
            <person name="Kamat A."/>
            <person name="Kanga B."/>
            <person name="Kashin S."/>
            <person name="Khazanovich D."/>
            <person name="Kisner P."/>
            <person name="Lance K."/>
            <person name="Lara M."/>
            <person name="Lee W."/>
            <person name="Lennon N."/>
            <person name="Letendre F."/>
            <person name="LeVine R."/>
            <person name="Lipovsky A."/>
            <person name="Liu X."/>
            <person name="Liu J."/>
            <person name="Liu S."/>
            <person name="Lokyitsang T."/>
            <person name="Lokyitsang Y."/>
            <person name="Lubonja R."/>
            <person name="Lui A."/>
            <person name="MacDonald P."/>
            <person name="Magnisalis V."/>
            <person name="Maru K."/>
            <person name="Matthews C."/>
            <person name="McCusker W."/>
            <person name="McDonough S."/>
            <person name="Mehta T."/>
            <person name="Meldrim J."/>
            <person name="Meneus L."/>
            <person name="Mihai O."/>
            <person name="Mihalev A."/>
            <person name="Mihova T."/>
            <person name="Mittelman R."/>
            <person name="Mlenga V."/>
            <person name="Montmayeur A."/>
            <person name="Mulrain L."/>
            <person name="Navidi A."/>
            <person name="Naylor J."/>
            <person name="Negash T."/>
            <person name="Nguyen T."/>
            <person name="Nguyen N."/>
            <person name="Nicol R."/>
            <person name="Norbu C."/>
            <person name="Norbu N."/>
            <person name="Novod N."/>
            <person name="O'Neill B."/>
            <person name="Osman S."/>
            <person name="Markiewicz E."/>
            <person name="Oyono O.L."/>
            <person name="Patti C."/>
            <person name="Phunkhang P."/>
            <person name="Pierre F."/>
            <person name="Priest M."/>
            <person name="Raghuraman S."/>
            <person name="Rege F."/>
            <person name="Reyes R."/>
            <person name="Rise C."/>
            <person name="Rogov P."/>
            <person name="Ross K."/>
            <person name="Ryan E."/>
            <person name="Settipalli S."/>
            <person name="Shea T."/>
            <person name="Sherpa N."/>
            <person name="Shi L."/>
            <person name="Shih D."/>
            <person name="Sparrow T."/>
            <person name="Spaulding J."/>
            <person name="Stalker J."/>
            <person name="Stange-Thomann N."/>
            <person name="Stavropoulos S."/>
            <person name="Stone C."/>
            <person name="Strader C."/>
            <person name="Tesfaye S."/>
            <person name="Thomson T."/>
            <person name="Thoulutsang Y."/>
            <person name="Thoulutsang D."/>
            <person name="Topham K."/>
            <person name="Topping I."/>
            <person name="Tsamla T."/>
            <person name="Vassiliev H."/>
            <person name="Vo A."/>
            <person name="Wangchuk T."/>
            <person name="Wangdi T."/>
            <person name="Weiand M."/>
            <person name="Wilkinson J."/>
            <person name="Wilson A."/>
            <person name="Yadav S."/>
            <person name="Young G."/>
            <person name="Yu Q."/>
            <person name="Zembek L."/>
            <person name="Zhong D."/>
            <person name="Zimmer A."/>
            <person name="Zwirko Z."/>
            <person name="Jaffe D.B."/>
            <person name="Alvarez P."/>
            <person name="Brockman W."/>
            <person name="Butler J."/>
            <person name="Chin C."/>
            <person name="Gnerre S."/>
            <person name="Grabherr M."/>
            <person name="Kleber M."/>
            <person name="Mauceli E."/>
            <person name="MacCallum I."/>
        </authorList>
    </citation>
    <scope>NUCLEOTIDE SEQUENCE [LARGE SCALE GENOMIC DNA]</scope>
    <source>
        <strain evidence="4">Tucson 14030-0811.24</strain>
    </source>
</reference>
<evidence type="ECO:0000256" key="1">
    <source>
        <dbReference type="SAM" id="MobiDB-lite"/>
    </source>
</evidence>
<evidence type="ECO:0000259" key="2">
    <source>
        <dbReference type="Pfam" id="PF14949"/>
    </source>
</evidence>
<sequence>MNSDFDPDYTVSGTRRNLRQRQRKAENEDVPTEMEKSKRRGKKKGNYYGKTSAYDEYGNIRSNGRDVCDCMNDDCDGCWSACLSCGSTKCGPQCRVNRKFFYECIVYDGKDLSIVNKYFPSSKISM</sequence>